<accession>A0A4Q7WRL8</accession>
<dbReference type="InterPro" id="IPR051030">
    <property type="entry name" value="Vitamin_B12-ABC_binding"/>
</dbReference>
<dbReference type="PANTHER" id="PTHR42860">
    <property type="entry name" value="VITAMIN B12-BINDING PROTEIN"/>
    <property type="match status" value="1"/>
</dbReference>
<gene>
    <name evidence="1" type="ORF">EV645_5765</name>
</gene>
<comment type="caution">
    <text evidence="1">The sequence shown here is derived from an EMBL/GenBank/DDBJ whole genome shotgun (WGS) entry which is preliminary data.</text>
</comment>
<keyword evidence="2" id="KW-1185">Reference proteome</keyword>
<dbReference type="SUPFAM" id="SSF53807">
    <property type="entry name" value="Helical backbone' metal receptor"/>
    <property type="match status" value="1"/>
</dbReference>
<sequence length="289" mass="30386">MRIVSLLPSATEICFALGAGEDVVGVTFECDYPAAARSRRIVSTTALPAGLTPREIDAVVRRMVAAGEDLYHLDAGALSELEPDVVITQDLCAVCAIDVDDVEQALTYLGCQAEVVTTDPHTLDEVLNSIETVAKAICRDPSPLLTQLRERLKPTPSASGAPRASGARVALLEWTDPPFSPGHWLPEMVTLAGGTNVLGIAGTRSKAITWADVAAAQPGVIVSAPCGFELEGAAKLTAELLPQLPADVPVWAVDANGYFARPGPRLVDGIEVLTAILQGGNPDHAIRLR</sequence>
<name>A0A4Q7WRL8_9ACTN</name>
<reference evidence="1 2" key="1">
    <citation type="journal article" date="2015" name="Stand. Genomic Sci.">
        <title>Genomic Encyclopedia of Bacterial and Archaeal Type Strains, Phase III: the genomes of soil and plant-associated and newly described type strains.</title>
        <authorList>
            <person name="Whitman W.B."/>
            <person name="Woyke T."/>
            <person name="Klenk H.P."/>
            <person name="Zhou Y."/>
            <person name="Lilburn T.G."/>
            <person name="Beck B.J."/>
            <person name="De Vos P."/>
            <person name="Vandamme P."/>
            <person name="Eisen J.A."/>
            <person name="Garrity G."/>
            <person name="Hugenholtz P."/>
            <person name="Kyrpides N.C."/>
        </authorList>
    </citation>
    <scope>NUCLEOTIDE SEQUENCE [LARGE SCALE GENOMIC DNA]</scope>
    <source>
        <strain evidence="1 2">VKM Ac-2540</strain>
    </source>
</reference>
<evidence type="ECO:0000313" key="2">
    <source>
        <dbReference type="Proteomes" id="UP000292027"/>
    </source>
</evidence>
<proteinExistence type="predicted"/>
<dbReference type="OrthoDB" id="6495095at2"/>
<dbReference type="EMBL" id="SHKR01000014">
    <property type="protein sequence ID" value="RZU12493.1"/>
    <property type="molecule type" value="Genomic_DNA"/>
</dbReference>
<dbReference type="Proteomes" id="UP000292027">
    <property type="component" value="Unassembled WGS sequence"/>
</dbReference>
<dbReference type="RefSeq" id="WP_130447081.1">
    <property type="nucleotide sequence ID" value="NZ_SHKR01000014.1"/>
</dbReference>
<evidence type="ECO:0000313" key="1">
    <source>
        <dbReference type="EMBL" id="RZU12493.1"/>
    </source>
</evidence>
<dbReference type="Gene3D" id="3.40.50.1980">
    <property type="entry name" value="Nitrogenase molybdenum iron protein domain"/>
    <property type="match status" value="2"/>
</dbReference>
<dbReference type="AlphaFoldDB" id="A0A4Q7WRL8"/>
<protein>
    <submittedName>
        <fullName evidence="1">Iron complex transport system substrate-binding protein</fullName>
    </submittedName>
</protein>
<organism evidence="1 2">
    <name type="scientific">Kribbella rubisoli</name>
    <dbReference type="NCBI Taxonomy" id="3075929"/>
    <lineage>
        <taxon>Bacteria</taxon>
        <taxon>Bacillati</taxon>
        <taxon>Actinomycetota</taxon>
        <taxon>Actinomycetes</taxon>
        <taxon>Propionibacteriales</taxon>
        <taxon>Kribbellaceae</taxon>
        <taxon>Kribbella</taxon>
    </lineage>
</organism>
<dbReference type="PANTHER" id="PTHR42860:SF1">
    <property type="entry name" value="VITAMIN B12-BINDING PROTEIN"/>
    <property type="match status" value="1"/>
</dbReference>